<evidence type="ECO:0000259" key="3">
    <source>
        <dbReference type="PROSITE" id="PS51880"/>
    </source>
</evidence>
<evidence type="ECO:0000259" key="2">
    <source>
        <dbReference type="PROSITE" id="PS51671"/>
    </source>
</evidence>
<organism evidence="4 5">
    <name type="scientific">Desulfuromusa kysingii</name>
    <dbReference type="NCBI Taxonomy" id="37625"/>
    <lineage>
        <taxon>Bacteria</taxon>
        <taxon>Pseudomonadati</taxon>
        <taxon>Thermodesulfobacteriota</taxon>
        <taxon>Desulfuromonadia</taxon>
        <taxon>Desulfuromonadales</taxon>
        <taxon>Geopsychrobacteraceae</taxon>
        <taxon>Desulfuromusa</taxon>
    </lineage>
</organism>
<gene>
    <name evidence="4" type="ORF">SAMN05660420_02739</name>
</gene>
<dbReference type="InterPro" id="IPR002912">
    <property type="entry name" value="ACT_dom"/>
</dbReference>
<dbReference type="CDD" id="cd04876">
    <property type="entry name" value="ACT_RelA-SpoT"/>
    <property type="match status" value="1"/>
</dbReference>
<dbReference type="Pfam" id="PF02824">
    <property type="entry name" value="TGS"/>
    <property type="match status" value="1"/>
</dbReference>
<dbReference type="FunFam" id="3.30.460.10:FF:000001">
    <property type="entry name" value="GTP pyrophosphokinase RelA"/>
    <property type="match status" value="1"/>
</dbReference>
<dbReference type="InterPro" id="IPR012675">
    <property type="entry name" value="Beta-grasp_dom_sf"/>
</dbReference>
<dbReference type="Pfam" id="PF13328">
    <property type="entry name" value="HD_4"/>
    <property type="match status" value="1"/>
</dbReference>
<dbReference type="SUPFAM" id="SSF81301">
    <property type="entry name" value="Nucleotidyltransferase"/>
    <property type="match status" value="1"/>
</dbReference>
<dbReference type="GO" id="GO:0008728">
    <property type="term" value="F:GTP diphosphokinase activity"/>
    <property type="evidence" value="ECO:0007669"/>
    <property type="project" value="TreeGrafter"/>
</dbReference>
<dbReference type="GO" id="GO:0016301">
    <property type="term" value="F:kinase activity"/>
    <property type="evidence" value="ECO:0007669"/>
    <property type="project" value="UniProtKB-KW"/>
</dbReference>
<comment type="similarity">
    <text evidence="1">Belongs to the relA/spoT family.</text>
</comment>
<dbReference type="CDD" id="cd01668">
    <property type="entry name" value="TGS_RSH"/>
    <property type="match status" value="1"/>
</dbReference>
<dbReference type="InterPro" id="IPR043519">
    <property type="entry name" value="NT_sf"/>
</dbReference>
<dbReference type="SUPFAM" id="SSF109604">
    <property type="entry name" value="HD-domain/PDEase-like"/>
    <property type="match status" value="1"/>
</dbReference>
<dbReference type="InterPro" id="IPR045865">
    <property type="entry name" value="ACT-like_dom_sf"/>
</dbReference>
<dbReference type="InterPro" id="IPR007685">
    <property type="entry name" value="RelA_SpoT"/>
</dbReference>
<dbReference type="Gene3D" id="1.10.3210.10">
    <property type="entry name" value="Hypothetical protein af1432"/>
    <property type="match status" value="1"/>
</dbReference>
<dbReference type="InterPro" id="IPR012676">
    <property type="entry name" value="TGS-like"/>
</dbReference>
<dbReference type="PROSITE" id="PS51880">
    <property type="entry name" value="TGS"/>
    <property type="match status" value="1"/>
</dbReference>
<name>A0A1H4CYC0_9BACT</name>
<sequence>MITINDIYEQLKSYYPQADQGLLVSACEFCQRAHHGQVSDDGRDSLQHSLEIASILIRLKVDETTIIVGILYDSLSSGLVTKEELLSTFGQAVVSLIETGTKISSIPYRQSNQQHVENFRKMFVSMARDLRVILVYLAVRLNDMRNIRHFKGSEQLSRSRETLEIYAPLANRLGISWIKSELEDLSLQILEPEEYDALSRRITAHRKERGEYVAKVREQICDLLHQNDLQGEVTGRFKHFYSVYRKMQRTGVGLDQIYDLTAFRVLVDSVRECYEVLGMIHATWKPIPGRFKDYIAMPKANMYQSLHTTVIGPYAERMEVQIRTREMHRIAEEGVAAHWKYKEGGAIPVTGRDDQRFNWLRQVLEWQRDVSTEWNASDTTFIDLFPEEVYVFTPNGEVKELPQGSCPIDFAYAVHTDVGMQCVGARINGKLCPLKTQLQNGDIVDVLTSAHQTPSKDWLAFVKTSKARNKIRHWIKAEQREKSIEIGRELLEKELRKHKYSLKRALSLDGFAQAVNELGFKAAEDIFASIGYGKLSPGQIVSHVLPKEEQIKQPVKAGALGKVLEKFGRHKSQSAILIGGIDNVMVRFANCCNPLPGEPVIGFITRGRGLAVHAKNCPQVLASDPERRIDVEWDMHRKTTRPVKIRIICSDQKGMLVGISGAIADADANIISASVHSRGDKKGSNLFEIDVENLEHLNRVIREIKKVKGVLRVERVRN</sequence>
<dbReference type="AlphaFoldDB" id="A0A1H4CYC0"/>
<dbReference type="PROSITE" id="PS51671">
    <property type="entry name" value="ACT"/>
    <property type="match status" value="1"/>
</dbReference>
<dbReference type="InterPro" id="IPR033655">
    <property type="entry name" value="TGS_RelA/SpoT"/>
</dbReference>
<dbReference type="GO" id="GO:0015969">
    <property type="term" value="P:guanosine tetraphosphate metabolic process"/>
    <property type="evidence" value="ECO:0007669"/>
    <property type="project" value="InterPro"/>
</dbReference>
<evidence type="ECO:0000313" key="4">
    <source>
        <dbReference type="EMBL" id="SEA65493.1"/>
    </source>
</evidence>
<dbReference type="GO" id="GO:0015949">
    <property type="term" value="P:nucleobase-containing small molecule interconversion"/>
    <property type="evidence" value="ECO:0007669"/>
    <property type="project" value="UniProtKB-ARBA"/>
</dbReference>
<proteinExistence type="inferred from homology"/>
<dbReference type="NCBIfam" id="TIGR00691">
    <property type="entry name" value="spoT_relA"/>
    <property type="match status" value="1"/>
</dbReference>
<keyword evidence="4" id="KW-0808">Transferase</keyword>
<dbReference type="SUPFAM" id="SSF81271">
    <property type="entry name" value="TGS-like"/>
    <property type="match status" value="1"/>
</dbReference>
<dbReference type="GO" id="GO:0008893">
    <property type="term" value="F:guanosine-3',5'-bis(diphosphate) 3'-diphosphatase activity"/>
    <property type="evidence" value="ECO:0007669"/>
    <property type="project" value="TreeGrafter"/>
</dbReference>
<feature type="domain" description="TGS" evidence="3">
    <location>
        <begin position="387"/>
        <end position="448"/>
    </location>
</feature>
<dbReference type="SUPFAM" id="SSF55021">
    <property type="entry name" value="ACT-like"/>
    <property type="match status" value="1"/>
</dbReference>
<dbReference type="InterPro" id="IPR045600">
    <property type="entry name" value="RelA/SpoT_AH_RIS"/>
</dbReference>
<comment type="function">
    <text evidence="1">In eubacteria ppGpp (guanosine 3'-diphosphate 5'-diphosphate) is a mediator of the stringent response that coordinates a variety of cellular activities in response to changes in nutritional abundance.</text>
</comment>
<dbReference type="RefSeq" id="WP_092349772.1">
    <property type="nucleotide sequence ID" value="NZ_FNQN01000009.1"/>
</dbReference>
<keyword evidence="4" id="KW-0418">Kinase</keyword>
<dbReference type="OrthoDB" id="9805041at2"/>
<dbReference type="Pfam" id="PF13291">
    <property type="entry name" value="ACT_4"/>
    <property type="match status" value="1"/>
</dbReference>
<dbReference type="CDD" id="cd05399">
    <property type="entry name" value="NT_Rel-Spo_like"/>
    <property type="match status" value="1"/>
</dbReference>
<dbReference type="GO" id="GO:0042594">
    <property type="term" value="P:response to starvation"/>
    <property type="evidence" value="ECO:0007669"/>
    <property type="project" value="TreeGrafter"/>
</dbReference>
<dbReference type="SMART" id="SM00954">
    <property type="entry name" value="RelA_SpoT"/>
    <property type="match status" value="1"/>
</dbReference>
<dbReference type="GO" id="GO:0005886">
    <property type="term" value="C:plasma membrane"/>
    <property type="evidence" value="ECO:0007669"/>
    <property type="project" value="TreeGrafter"/>
</dbReference>
<accession>A0A1H4CYC0</accession>
<dbReference type="Gene3D" id="3.10.20.30">
    <property type="match status" value="1"/>
</dbReference>
<dbReference type="InterPro" id="IPR004811">
    <property type="entry name" value="RelA/Spo_fam"/>
</dbReference>
<dbReference type="Proteomes" id="UP000199409">
    <property type="component" value="Unassembled WGS sequence"/>
</dbReference>
<evidence type="ECO:0000256" key="1">
    <source>
        <dbReference type="RuleBase" id="RU003847"/>
    </source>
</evidence>
<keyword evidence="5" id="KW-1185">Reference proteome</keyword>
<dbReference type="PANTHER" id="PTHR21262">
    <property type="entry name" value="GUANOSINE-3',5'-BIS DIPHOSPHATE 3'-PYROPHOSPHOHYDROLASE"/>
    <property type="match status" value="1"/>
</dbReference>
<dbReference type="Pfam" id="PF04607">
    <property type="entry name" value="RelA_SpoT"/>
    <property type="match status" value="1"/>
</dbReference>
<dbReference type="FunFam" id="3.10.20.30:FF:000002">
    <property type="entry name" value="GTP pyrophosphokinase (RelA/SpoT)"/>
    <property type="match status" value="1"/>
</dbReference>
<reference evidence="4 5" key="1">
    <citation type="submission" date="2016-10" db="EMBL/GenBank/DDBJ databases">
        <authorList>
            <person name="de Groot N.N."/>
        </authorList>
    </citation>
    <scope>NUCLEOTIDE SEQUENCE [LARGE SCALE GENOMIC DNA]</scope>
    <source>
        <strain evidence="4 5">DSM 7343</strain>
    </source>
</reference>
<dbReference type="EMBL" id="FNQN01000009">
    <property type="protein sequence ID" value="SEA65493.1"/>
    <property type="molecule type" value="Genomic_DNA"/>
</dbReference>
<dbReference type="Gene3D" id="3.30.70.260">
    <property type="match status" value="1"/>
</dbReference>
<feature type="domain" description="ACT" evidence="2">
    <location>
        <begin position="644"/>
        <end position="718"/>
    </location>
</feature>
<dbReference type="PANTHER" id="PTHR21262:SF36">
    <property type="entry name" value="BIFUNCTIONAL (P)PPGPP SYNTHASE_HYDROLASE SPOT"/>
    <property type="match status" value="1"/>
</dbReference>
<dbReference type="STRING" id="37625.SAMN05660420_02739"/>
<protein>
    <submittedName>
        <fullName evidence="4">GTP pyrophosphokinase</fullName>
    </submittedName>
</protein>
<dbReference type="Gene3D" id="3.30.460.10">
    <property type="entry name" value="Beta Polymerase, domain 2"/>
    <property type="match status" value="1"/>
</dbReference>
<dbReference type="InterPro" id="IPR004095">
    <property type="entry name" value="TGS"/>
</dbReference>
<evidence type="ECO:0000313" key="5">
    <source>
        <dbReference type="Proteomes" id="UP000199409"/>
    </source>
</evidence>
<dbReference type="Pfam" id="PF19296">
    <property type="entry name" value="RelA_AH_RIS"/>
    <property type="match status" value="1"/>
</dbReference>